<gene>
    <name evidence="2" type="ORF">CCMP2556_LOCUS44733</name>
</gene>
<evidence type="ECO:0008006" key="4">
    <source>
        <dbReference type="Google" id="ProtNLM"/>
    </source>
</evidence>
<organism evidence="2 3">
    <name type="scientific">Durusdinium trenchii</name>
    <dbReference type="NCBI Taxonomy" id="1381693"/>
    <lineage>
        <taxon>Eukaryota</taxon>
        <taxon>Sar</taxon>
        <taxon>Alveolata</taxon>
        <taxon>Dinophyceae</taxon>
        <taxon>Suessiales</taxon>
        <taxon>Symbiodiniaceae</taxon>
        <taxon>Durusdinium</taxon>
    </lineage>
</organism>
<evidence type="ECO:0000313" key="3">
    <source>
        <dbReference type="Proteomes" id="UP001642484"/>
    </source>
</evidence>
<evidence type="ECO:0000256" key="1">
    <source>
        <dbReference type="SAM" id="MobiDB-lite"/>
    </source>
</evidence>
<keyword evidence="3" id="KW-1185">Reference proteome</keyword>
<sequence>MSTPKLCRIYAWLNDAENFEDALAHLTEVVRKEELKRAEEFWQWRGQRSRASWNAATAAAEGLFGGSCHWRICMICRTGNARSCNFCSMRCCGRASGVLAVAGPAFSRLLERCNCSSRAEAPEVGAPAAPAVEVADTQKFEQGGAFSQADQDAAEKGELATNMRRKGSGSHQAV</sequence>
<dbReference type="EMBL" id="CAXAMN010025239">
    <property type="protein sequence ID" value="CAK9093659.1"/>
    <property type="molecule type" value="Genomic_DNA"/>
</dbReference>
<reference evidence="2 3" key="1">
    <citation type="submission" date="2024-02" db="EMBL/GenBank/DDBJ databases">
        <authorList>
            <person name="Chen Y."/>
            <person name="Shah S."/>
            <person name="Dougan E. K."/>
            <person name="Thang M."/>
            <person name="Chan C."/>
        </authorList>
    </citation>
    <scope>NUCLEOTIDE SEQUENCE [LARGE SCALE GENOMIC DNA]</scope>
</reference>
<name>A0ABP0QZD3_9DINO</name>
<evidence type="ECO:0000313" key="2">
    <source>
        <dbReference type="EMBL" id="CAK9093659.1"/>
    </source>
</evidence>
<protein>
    <recommendedName>
        <fullName evidence="4">RanBP2-type domain-containing protein</fullName>
    </recommendedName>
</protein>
<comment type="caution">
    <text evidence="2">The sequence shown here is derived from an EMBL/GenBank/DDBJ whole genome shotgun (WGS) entry which is preliminary data.</text>
</comment>
<feature type="region of interest" description="Disordered" evidence="1">
    <location>
        <begin position="144"/>
        <end position="174"/>
    </location>
</feature>
<dbReference type="Proteomes" id="UP001642484">
    <property type="component" value="Unassembled WGS sequence"/>
</dbReference>
<proteinExistence type="predicted"/>
<accession>A0ABP0QZD3</accession>